<proteinExistence type="inferred from homology"/>
<evidence type="ECO:0000256" key="1">
    <source>
        <dbReference type="ARBA" id="ARBA00007749"/>
    </source>
</evidence>
<keyword evidence="4" id="KW-0862">Zinc</keyword>
<accession>A0A3B0U5I0</accession>
<dbReference type="GO" id="GO:0016787">
    <property type="term" value="F:hydrolase activity"/>
    <property type="evidence" value="ECO:0007669"/>
    <property type="project" value="UniProtKB-KW"/>
</dbReference>
<keyword evidence="3 6" id="KW-0378">Hydrolase</keyword>
<evidence type="ECO:0000313" key="6">
    <source>
        <dbReference type="EMBL" id="VAW25588.1"/>
    </source>
</evidence>
<reference evidence="6" key="1">
    <citation type="submission" date="2018-06" db="EMBL/GenBank/DDBJ databases">
        <authorList>
            <person name="Zhirakovskaya E."/>
        </authorList>
    </citation>
    <scope>NUCLEOTIDE SEQUENCE</scope>
</reference>
<protein>
    <submittedName>
        <fullName evidence="6">MBL-fold metallo-hydrolase superfamily</fullName>
    </submittedName>
</protein>
<dbReference type="PANTHER" id="PTHR42978">
    <property type="entry name" value="QUORUM-QUENCHING LACTONASE YTNP-RELATED-RELATED"/>
    <property type="match status" value="1"/>
</dbReference>
<gene>
    <name evidence="6" type="ORF">MNBD_BACTEROID04-1075</name>
</gene>
<name>A0A3B0U5I0_9ZZZZ</name>
<dbReference type="Gene3D" id="3.60.15.10">
    <property type="entry name" value="Ribonuclease Z/Hydroxyacylglutathione hydrolase-like"/>
    <property type="match status" value="1"/>
</dbReference>
<evidence type="ECO:0000259" key="5">
    <source>
        <dbReference type="SMART" id="SM00849"/>
    </source>
</evidence>
<sequence>MKIYPIETGNFKLDGGAMFGVVPKVLWQRTNPADSNNLIDMSLRTMLIEDGNRLILIDTGVGNKQSDKFFSYYYMFGDFSLDSSLAKHGFHRDDITDIFLTHLHFDHCGGSIQWNKNHTGYEPAFKNAKFWSNKNHWKWATEPNPREKASFLRENINPIEASGQLNFLDIPSENFATDTELGFNILFADGHTEKQMIPHIQYRGKIIVFVADLLPTVGHIPLPYVMGYDTRPLLTMDEKSKFLNEAANNNYLLFFEHDATNELCTVKQTEKGVRLDKTYKFSEVFN</sequence>
<dbReference type="InterPro" id="IPR001279">
    <property type="entry name" value="Metallo-B-lactamas"/>
</dbReference>
<dbReference type="EMBL" id="UOER01000454">
    <property type="protein sequence ID" value="VAW25588.1"/>
    <property type="molecule type" value="Genomic_DNA"/>
</dbReference>
<dbReference type="InterPro" id="IPR036866">
    <property type="entry name" value="RibonucZ/Hydroxyglut_hydro"/>
</dbReference>
<evidence type="ECO:0000256" key="4">
    <source>
        <dbReference type="ARBA" id="ARBA00022833"/>
    </source>
</evidence>
<dbReference type="InterPro" id="IPR051013">
    <property type="entry name" value="MBL_superfamily_lactonases"/>
</dbReference>
<dbReference type="Pfam" id="PF00753">
    <property type="entry name" value="Lactamase_B"/>
    <property type="match status" value="1"/>
</dbReference>
<organism evidence="6">
    <name type="scientific">hydrothermal vent metagenome</name>
    <dbReference type="NCBI Taxonomy" id="652676"/>
    <lineage>
        <taxon>unclassified sequences</taxon>
        <taxon>metagenomes</taxon>
        <taxon>ecological metagenomes</taxon>
    </lineage>
</organism>
<dbReference type="GO" id="GO:0046872">
    <property type="term" value="F:metal ion binding"/>
    <property type="evidence" value="ECO:0007669"/>
    <property type="project" value="UniProtKB-KW"/>
</dbReference>
<dbReference type="AlphaFoldDB" id="A0A3B0U5I0"/>
<dbReference type="SMART" id="SM00849">
    <property type="entry name" value="Lactamase_B"/>
    <property type="match status" value="1"/>
</dbReference>
<keyword evidence="2" id="KW-0479">Metal-binding</keyword>
<evidence type="ECO:0000256" key="2">
    <source>
        <dbReference type="ARBA" id="ARBA00022723"/>
    </source>
</evidence>
<evidence type="ECO:0000256" key="3">
    <source>
        <dbReference type="ARBA" id="ARBA00022801"/>
    </source>
</evidence>
<dbReference type="SUPFAM" id="SSF56281">
    <property type="entry name" value="Metallo-hydrolase/oxidoreductase"/>
    <property type="match status" value="1"/>
</dbReference>
<dbReference type="CDD" id="cd16281">
    <property type="entry name" value="metallo-hydrolase-like_MBL-fold"/>
    <property type="match status" value="1"/>
</dbReference>
<dbReference type="PANTHER" id="PTHR42978:SF6">
    <property type="entry name" value="QUORUM-QUENCHING LACTONASE YTNP-RELATED"/>
    <property type="match status" value="1"/>
</dbReference>
<feature type="domain" description="Metallo-beta-lactamase" evidence="5">
    <location>
        <begin position="42"/>
        <end position="257"/>
    </location>
</feature>
<comment type="similarity">
    <text evidence="1">Belongs to the metallo-beta-lactamase superfamily.</text>
</comment>